<sequence>MSKLLLIGATGHVGGAVLDILLEKAYPSIKVEALVRSGGQARRLTAKYPSVQCTIGNLDSLDTIQRACSEADIVINAAPDITHDDGIQAILSGLKKGAGRKGYYIHTSGAYLVIDTTETGGLKDARVWDDVADIKELVSMPHTVTHAVTDGIVRSAWPEVNVAIVAPGFISGVSPSISHPCPLTTEHILKAARALKRGFQIESGENQLGFVHVLDLADMYMLLISNALVSLSGGSNDTTTTTTTTTTESTMSLWGPEAYYFGVAENMSFREFMGEGLAPAMLANGIIESADIVSTSSSEVARAILHGDNYASDAPAPPPDSWASHVAAALGLNMRIVSSRMKKLGWMPKQGPLVRSFDDAIPLYLRLEKEKTV</sequence>
<comment type="caution">
    <text evidence="2">The sequence shown here is derived from an EMBL/GenBank/DDBJ whole genome shotgun (WGS) entry which is preliminary data.</text>
</comment>
<dbReference type="Pfam" id="PF13460">
    <property type="entry name" value="NAD_binding_10"/>
    <property type="match status" value="1"/>
</dbReference>
<keyword evidence="3" id="KW-1185">Reference proteome</keyword>
<name>A0AAN9YIE3_9PEZI</name>
<gene>
    <name evidence="2" type="ORF">SLS62_009930</name>
</gene>
<evidence type="ECO:0000313" key="2">
    <source>
        <dbReference type="EMBL" id="KAK7745131.1"/>
    </source>
</evidence>
<dbReference type="Proteomes" id="UP001320420">
    <property type="component" value="Unassembled WGS sequence"/>
</dbReference>
<evidence type="ECO:0000259" key="1">
    <source>
        <dbReference type="Pfam" id="PF13460"/>
    </source>
</evidence>
<dbReference type="PANTHER" id="PTHR48079">
    <property type="entry name" value="PROTEIN YEEZ"/>
    <property type="match status" value="1"/>
</dbReference>
<protein>
    <recommendedName>
        <fullName evidence="1">NAD(P)-binding domain-containing protein</fullName>
    </recommendedName>
</protein>
<dbReference type="InterPro" id="IPR051783">
    <property type="entry name" value="NAD(P)-dependent_oxidoreduct"/>
</dbReference>
<dbReference type="InterPro" id="IPR016040">
    <property type="entry name" value="NAD(P)-bd_dom"/>
</dbReference>
<proteinExistence type="predicted"/>
<dbReference type="SUPFAM" id="SSF51735">
    <property type="entry name" value="NAD(P)-binding Rossmann-fold domains"/>
    <property type="match status" value="1"/>
</dbReference>
<accession>A0AAN9YIE3</accession>
<dbReference type="AlphaFoldDB" id="A0AAN9YIE3"/>
<feature type="domain" description="NAD(P)-binding" evidence="1">
    <location>
        <begin position="8"/>
        <end position="98"/>
    </location>
</feature>
<dbReference type="GO" id="GO:0005737">
    <property type="term" value="C:cytoplasm"/>
    <property type="evidence" value="ECO:0007669"/>
    <property type="project" value="TreeGrafter"/>
</dbReference>
<evidence type="ECO:0000313" key="3">
    <source>
        <dbReference type="Proteomes" id="UP001320420"/>
    </source>
</evidence>
<organism evidence="2 3">
    <name type="scientific">Diatrype stigma</name>
    <dbReference type="NCBI Taxonomy" id="117547"/>
    <lineage>
        <taxon>Eukaryota</taxon>
        <taxon>Fungi</taxon>
        <taxon>Dikarya</taxon>
        <taxon>Ascomycota</taxon>
        <taxon>Pezizomycotina</taxon>
        <taxon>Sordariomycetes</taxon>
        <taxon>Xylariomycetidae</taxon>
        <taxon>Xylariales</taxon>
        <taxon>Diatrypaceae</taxon>
        <taxon>Diatrype</taxon>
    </lineage>
</organism>
<dbReference type="EMBL" id="JAKJXP020000112">
    <property type="protein sequence ID" value="KAK7745131.1"/>
    <property type="molecule type" value="Genomic_DNA"/>
</dbReference>
<dbReference type="InterPro" id="IPR036291">
    <property type="entry name" value="NAD(P)-bd_dom_sf"/>
</dbReference>
<reference evidence="2 3" key="1">
    <citation type="submission" date="2024-02" db="EMBL/GenBank/DDBJ databases">
        <title>De novo assembly and annotation of 12 fungi associated with fruit tree decline syndrome in Ontario, Canada.</title>
        <authorList>
            <person name="Sulman M."/>
            <person name="Ellouze W."/>
            <person name="Ilyukhin E."/>
        </authorList>
    </citation>
    <scope>NUCLEOTIDE SEQUENCE [LARGE SCALE GENOMIC DNA]</scope>
    <source>
        <strain evidence="2 3">M11/M66-122</strain>
    </source>
</reference>
<dbReference type="PANTHER" id="PTHR48079:SF6">
    <property type="entry name" value="NAD(P)-BINDING DOMAIN-CONTAINING PROTEIN-RELATED"/>
    <property type="match status" value="1"/>
</dbReference>
<dbReference type="Gene3D" id="3.40.50.720">
    <property type="entry name" value="NAD(P)-binding Rossmann-like Domain"/>
    <property type="match status" value="1"/>
</dbReference>
<dbReference type="GO" id="GO:0004029">
    <property type="term" value="F:aldehyde dehydrogenase (NAD+) activity"/>
    <property type="evidence" value="ECO:0007669"/>
    <property type="project" value="TreeGrafter"/>
</dbReference>